<dbReference type="InterPro" id="IPR037250">
    <property type="entry name" value="NEAT_dom_sf"/>
</dbReference>
<reference evidence="3 4" key="1">
    <citation type="submission" date="2009-12" db="EMBL/GenBank/DDBJ databases">
        <title>Genome Sequence of Peptoniphilus lacrimalis 315-B.</title>
        <authorList>
            <person name="Durkin A.S."/>
            <person name="Madupu R."/>
            <person name="Torralba M."/>
            <person name="Methe B."/>
            <person name="Sutton G."/>
            <person name="Strausberg R.L."/>
            <person name="Nelson K.E."/>
        </authorList>
    </citation>
    <scope>NUCLEOTIDE SEQUENCE [LARGE SCALE GENOMIC DNA]</scope>
    <source>
        <strain evidence="3 4">315-B</strain>
    </source>
</reference>
<feature type="region of interest" description="Disordered" evidence="1">
    <location>
        <begin position="654"/>
        <end position="673"/>
    </location>
</feature>
<evidence type="ECO:0000313" key="3">
    <source>
        <dbReference type="EMBL" id="EFA90064.1"/>
    </source>
</evidence>
<comment type="caution">
    <text evidence="3">The sequence shown here is derived from an EMBL/GenBank/DDBJ whole genome shotgun (WGS) entry which is preliminary data.</text>
</comment>
<feature type="chain" id="PRO_5039646623" evidence="2">
    <location>
        <begin position="23"/>
        <end position="806"/>
    </location>
</feature>
<feature type="signal peptide" evidence="2">
    <location>
        <begin position="1"/>
        <end position="22"/>
    </location>
</feature>
<sequence length="806" mass="91927">MKKKLWYILILFFILFPLNIFADNGIDIKNVNEVKQYYKELVPKIEGINKQESESIITEINKCQTPSLVKGCVEDYVFKDIDKIKEYEVVKSNKKFSECKEIFDILEYALTEDVKAVEEMEKMDLLTLDYVNGKIKLFNQIYKEFVEKYNKYKKAGLNNAPLIIDNLKNGEYVVDLSIYNDITGQMLGRRLPEPKLSMMDDAVYKLGKIVVKDGKKELIIKMIPLHQKLSGLHFSGYLLNLKVKDKHEKFNPASVDSRYEDYEDSLLKEFRKDANERYPKVIRLPLDNMETKTWEMYRDFKTKKNIEKYKELYNKKYTDAKSIQVRVFVPIMEHIQKDMGDQFAKPTIFTNSIEKYNPGNRDTLKNKIATVNINKYKDNSNKDKVDELKKILEKAKVASDSFILTDEEVQEYINKIDNLVKLLGNDASKPSPETKIDYKKLPDGEYRVIAEIRHASKQGALSMADGALVKENTKVIVSKGKYYLQIEMKALEADLNGTKFKGYLGDLLYINGEKYTQSEIINYHDDKDDYFEILKNYYKRKYSLNDKELDNLKYPKTLRYPIDIPTSEIQETNVKVFVPVMEGLSSGLGTKDAKPTILWDTLNYNLDKVKIFGKERINKIENLENKDEIIKAIDNASDIKMVFKILNDLKVPNFGNADKPNNTNNDSNSSNISELRGTLKDALNLANAVSASKGADSFLTIAIANANNVLANPKASASEIRSAINNLNTASARNNPTGSANNNANQNNGNNPFNNNSWGNNNNSWGNNSSWGNGNNGNNPFHNNSSWGGNSQWGGNNNQNSGPVTI</sequence>
<dbReference type="Proteomes" id="UP000005711">
    <property type="component" value="Unassembled WGS sequence"/>
</dbReference>
<feature type="region of interest" description="Disordered" evidence="1">
    <location>
        <begin position="729"/>
        <end position="806"/>
    </location>
</feature>
<keyword evidence="4" id="KW-1185">Reference proteome</keyword>
<dbReference type="eggNOG" id="ENOG502ZMQQ">
    <property type="taxonomic scope" value="Bacteria"/>
</dbReference>
<dbReference type="RefSeq" id="WP_004824878.1">
    <property type="nucleotide sequence ID" value="NZ_ADDO01000042.1"/>
</dbReference>
<dbReference type="EMBL" id="ADDO01000042">
    <property type="protein sequence ID" value="EFA90064.1"/>
    <property type="molecule type" value="Genomic_DNA"/>
</dbReference>
<feature type="non-terminal residue" evidence="3">
    <location>
        <position position="806"/>
    </location>
</feature>
<evidence type="ECO:0000256" key="2">
    <source>
        <dbReference type="SAM" id="SignalP"/>
    </source>
</evidence>
<evidence type="ECO:0000313" key="4">
    <source>
        <dbReference type="Proteomes" id="UP000005711"/>
    </source>
</evidence>
<protein>
    <submittedName>
        <fullName evidence="3">Iron transport-associated domain protein</fullName>
    </submittedName>
</protein>
<gene>
    <name evidence="3" type="ORF">HMPREF0628_0001</name>
</gene>
<feature type="compositionally biased region" description="Low complexity" evidence="1">
    <location>
        <begin position="661"/>
        <end position="673"/>
    </location>
</feature>
<keyword evidence="2" id="KW-0732">Signal</keyword>
<accession>D1VTR4</accession>
<evidence type="ECO:0000256" key="1">
    <source>
        <dbReference type="SAM" id="MobiDB-lite"/>
    </source>
</evidence>
<organism evidence="3 4">
    <name type="scientific">Peptoniphilus lacrimalis 315-B</name>
    <dbReference type="NCBI Taxonomy" id="596330"/>
    <lineage>
        <taxon>Bacteria</taxon>
        <taxon>Bacillati</taxon>
        <taxon>Bacillota</taxon>
        <taxon>Tissierellia</taxon>
        <taxon>Tissierellales</taxon>
        <taxon>Peptoniphilaceae</taxon>
        <taxon>Peptoniphilus</taxon>
    </lineage>
</organism>
<feature type="compositionally biased region" description="Low complexity" evidence="1">
    <location>
        <begin position="734"/>
        <end position="806"/>
    </location>
</feature>
<proteinExistence type="predicted"/>
<dbReference type="Gene3D" id="2.60.40.1850">
    <property type="match status" value="2"/>
</dbReference>
<name>D1VTR4_9FIRM</name>
<dbReference type="AlphaFoldDB" id="D1VTR4"/>